<accession>A0AAU9IKA0</accession>
<organism evidence="1 2">
    <name type="scientific">Blepharisma stoltei</name>
    <dbReference type="NCBI Taxonomy" id="1481888"/>
    <lineage>
        <taxon>Eukaryota</taxon>
        <taxon>Sar</taxon>
        <taxon>Alveolata</taxon>
        <taxon>Ciliophora</taxon>
        <taxon>Postciliodesmatophora</taxon>
        <taxon>Heterotrichea</taxon>
        <taxon>Heterotrichida</taxon>
        <taxon>Blepharismidae</taxon>
        <taxon>Blepharisma</taxon>
    </lineage>
</organism>
<name>A0AAU9IKA0_9CILI</name>
<dbReference type="Proteomes" id="UP001162131">
    <property type="component" value="Unassembled WGS sequence"/>
</dbReference>
<evidence type="ECO:0000313" key="1">
    <source>
        <dbReference type="EMBL" id="CAG9314478.1"/>
    </source>
</evidence>
<dbReference type="AlphaFoldDB" id="A0AAU9IKA0"/>
<proteinExistence type="predicted"/>
<evidence type="ECO:0000313" key="2">
    <source>
        <dbReference type="Proteomes" id="UP001162131"/>
    </source>
</evidence>
<dbReference type="EMBL" id="CAJZBQ010000012">
    <property type="protein sequence ID" value="CAG9314478.1"/>
    <property type="molecule type" value="Genomic_DNA"/>
</dbReference>
<gene>
    <name evidence="1" type="ORF">BSTOLATCC_MIC11480</name>
</gene>
<comment type="caution">
    <text evidence="1">The sequence shown here is derived from an EMBL/GenBank/DDBJ whole genome shotgun (WGS) entry which is preliminary data.</text>
</comment>
<reference evidence="1" key="1">
    <citation type="submission" date="2021-09" db="EMBL/GenBank/DDBJ databases">
        <authorList>
            <consortium name="AG Swart"/>
            <person name="Singh M."/>
            <person name="Singh A."/>
            <person name="Seah K."/>
            <person name="Emmerich C."/>
        </authorList>
    </citation>
    <scope>NUCLEOTIDE SEQUENCE</scope>
    <source>
        <strain evidence="1">ATCC30299</strain>
    </source>
</reference>
<sequence>MQKLSIEELVRLTGTYICSRCTELGYIPQVSKTPPYNRVFLETPSHKAIYIKLFGHGNSLINTVHAKWGIIDPENLKTLGSLGDDNLCLTAMDKYLLLQQISNTIEPLSHKEISQCSSSIHNLQEILDHFNKLIE</sequence>
<keyword evidence="2" id="KW-1185">Reference proteome</keyword>
<protein>
    <submittedName>
        <fullName evidence="1">Uncharacterized protein</fullName>
    </submittedName>
</protein>